<name>A0A4Y2U691_ARAVE</name>
<dbReference type="AlphaFoldDB" id="A0A4Y2U691"/>
<dbReference type="Proteomes" id="UP000499080">
    <property type="component" value="Unassembled WGS sequence"/>
</dbReference>
<proteinExistence type="predicted"/>
<comment type="caution">
    <text evidence="1">The sequence shown here is derived from an EMBL/GenBank/DDBJ whole genome shotgun (WGS) entry which is preliminary data.</text>
</comment>
<protein>
    <submittedName>
        <fullName evidence="1">Uncharacterized protein</fullName>
    </submittedName>
</protein>
<reference evidence="1 2" key="1">
    <citation type="journal article" date="2019" name="Sci. Rep.">
        <title>Orb-weaving spider Araneus ventricosus genome elucidates the spidroin gene catalogue.</title>
        <authorList>
            <person name="Kono N."/>
            <person name="Nakamura H."/>
            <person name="Ohtoshi R."/>
            <person name="Moran D.A.P."/>
            <person name="Shinohara A."/>
            <person name="Yoshida Y."/>
            <person name="Fujiwara M."/>
            <person name="Mori M."/>
            <person name="Tomita M."/>
            <person name="Arakawa K."/>
        </authorList>
    </citation>
    <scope>NUCLEOTIDE SEQUENCE [LARGE SCALE GENOMIC DNA]</scope>
</reference>
<evidence type="ECO:0000313" key="1">
    <source>
        <dbReference type="EMBL" id="GBO07150.1"/>
    </source>
</evidence>
<organism evidence="1 2">
    <name type="scientific">Araneus ventricosus</name>
    <name type="common">Orbweaver spider</name>
    <name type="synonym">Epeira ventricosa</name>
    <dbReference type="NCBI Taxonomy" id="182803"/>
    <lineage>
        <taxon>Eukaryota</taxon>
        <taxon>Metazoa</taxon>
        <taxon>Ecdysozoa</taxon>
        <taxon>Arthropoda</taxon>
        <taxon>Chelicerata</taxon>
        <taxon>Arachnida</taxon>
        <taxon>Araneae</taxon>
        <taxon>Araneomorphae</taxon>
        <taxon>Entelegynae</taxon>
        <taxon>Araneoidea</taxon>
        <taxon>Araneidae</taxon>
        <taxon>Araneus</taxon>
    </lineage>
</organism>
<gene>
    <name evidence="1" type="ORF">AVEN_162257_1</name>
</gene>
<accession>A0A4Y2U691</accession>
<keyword evidence="2" id="KW-1185">Reference proteome</keyword>
<dbReference type="EMBL" id="BGPR01033279">
    <property type="protein sequence ID" value="GBO07150.1"/>
    <property type="molecule type" value="Genomic_DNA"/>
</dbReference>
<evidence type="ECO:0000313" key="2">
    <source>
        <dbReference type="Proteomes" id="UP000499080"/>
    </source>
</evidence>
<sequence length="98" mass="11801">MQAFLFCFFWRETFQVNAGVQSAPIRRDDSKTLTREWGWGVRFLSIWLLLLKLRSLSDCEGLVLNEFSCLFLFFRGVWEEMVAYFKDGSFFFFKDVRR</sequence>